<feature type="transmembrane region" description="Helical" evidence="1">
    <location>
        <begin position="587"/>
        <end position="608"/>
    </location>
</feature>
<dbReference type="SMART" id="SM00703">
    <property type="entry name" value="NRF"/>
    <property type="match status" value="1"/>
</dbReference>
<keyword evidence="1" id="KW-0472">Membrane</keyword>
<name>A0AAV3ZX49_9GAST</name>
<dbReference type="PANTHER" id="PTHR11161">
    <property type="entry name" value="O-ACYLTRANSFERASE"/>
    <property type="match status" value="1"/>
</dbReference>
<dbReference type="Proteomes" id="UP000735302">
    <property type="component" value="Unassembled WGS sequence"/>
</dbReference>
<feature type="transmembrane region" description="Helical" evidence="1">
    <location>
        <begin position="257"/>
        <end position="282"/>
    </location>
</feature>
<keyword evidence="1" id="KW-0812">Transmembrane</keyword>
<keyword evidence="4" id="KW-1185">Reference proteome</keyword>
<feature type="transmembrane region" description="Helical" evidence="1">
    <location>
        <begin position="455"/>
        <end position="474"/>
    </location>
</feature>
<proteinExistence type="predicted"/>
<feature type="transmembrane region" description="Helical" evidence="1">
    <location>
        <begin position="429"/>
        <end position="448"/>
    </location>
</feature>
<evidence type="ECO:0000256" key="1">
    <source>
        <dbReference type="SAM" id="Phobius"/>
    </source>
</evidence>
<feature type="transmembrane region" description="Helical" evidence="1">
    <location>
        <begin position="357"/>
        <end position="379"/>
    </location>
</feature>
<dbReference type="Pfam" id="PF20146">
    <property type="entry name" value="NRF"/>
    <property type="match status" value="1"/>
</dbReference>
<sequence length="619" mass="69349">MVVLVFTFNISCADDKFSRKRLDQDVLQRSRKILPSTSYEEIIKRAANTINSIRLPHSNPKRFPSSSNASDYGGINNENMDLALNYLQTWLTPSVIIGTELPKRKEQMNRDGQGTNQPVQVSDFATCMTDLVTISTRFKGGAKWAVQMFDAWGKPGSGVVQGNTFFLGGFDECVQTDTKDVTFNSQYCLQYMGVTRIGSLNFSKPITFVEGTCVPSTCTAEDIKNIINVYLYTEPNITAGSGGGRCYNPHLPLSNKAIAVIIVCSIFAFLMVTGTLYDILIVHENWRLLVPKAAKLVGQTDGEADPGTGENQPLLSAQHLSRKEFEPTNTINYLEQAYKRWTFQALMNASVSVDTFFTIRLTPPYMLVLMVYVPLFHYINDGPMWPQTSIEPGECESNWWSNFLYINNLHKFGGKPMCMAWSWYLANDMQFYIISPAIFLIMFYYGWWGLVLPSLLILGSAITAGVLSSQNDLFANFDLLKTQSDGDYNDIYYVKPYCRIGPYLVGMITGYLLYRTDCNVRMSRCLRNFEVKHCAFIQIRSLYAKLTNCVGWAIAWAVGLATVYGLYENTDGHPVSSEVAALYNAMARIAWGAAVSWVIFACATGYGGKNALFRAILLS</sequence>
<protein>
    <submittedName>
        <fullName evidence="3">Nose resistant to fluoxetine protein 6-like</fullName>
    </submittedName>
</protein>
<feature type="transmembrane region" description="Helical" evidence="1">
    <location>
        <begin position="549"/>
        <end position="567"/>
    </location>
</feature>
<evidence type="ECO:0000259" key="2">
    <source>
        <dbReference type="SMART" id="SM00703"/>
    </source>
</evidence>
<evidence type="ECO:0000313" key="3">
    <source>
        <dbReference type="EMBL" id="GFN98498.1"/>
    </source>
</evidence>
<feature type="transmembrane region" description="Helical" evidence="1">
    <location>
        <begin position="494"/>
        <end position="514"/>
    </location>
</feature>
<dbReference type="InterPro" id="IPR052728">
    <property type="entry name" value="O2_lipid_transport_reg"/>
</dbReference>
<organism evidence="3 4">
    <name type="scientific">Plakobranchus ocellatus</name>
    <dbReference type="NCBI Taxonomy" id="259542"/>
    <lineage>
        <taxon>Eukaryota</taxon>
        <taxon>Metazoa</taxon>
        <taxon>Spiralia</taxon>
        <taxon>Lophotrochozoa</taxon>
        <taxon>Mollusca</taxon>
        <taxon>Gastropoda</taxon>
        <taxon>Heterobranchia</taxon>
        <taxon>Euthyneura</taxon>
        <taxon>Panpulmonata</taxon>
        <taxon>Sacoglossa</taxon>
        <taxon>Placobranchoidea</taxon>
        <taxon>Plakobranchidae</taxon>
        <taxon>Plakobranchus</taxon>
    </lineage>
</organism>
<gene>
    <name evidence="3" type="ORF">PoB_002500400</name>
</gene>
<reference evidence="3 4" key="1">
    <citation type="journal article" date="2021" name="Elife">
        <title>Chloroplast acquisition without the gene transfer in kleptoplastic sea slugs, Plakobranchus ocellatus.</title>
        <authorList>
            <person name="Maeda T."/>
            <person name="Takahashi S."/>
            <person name="Yoshida T."/>
            <person name="Shimamura S."/>
            <person name="Takaki Y."/>
            <person name="Nagai Y."/>
            <person name="Toyoda A."/>
            <person name="Suzuki Y."/>
            <person name="Arimoto A."/>
            <person name="Ishii H."/>
            <person name="Satoh N."/>
            <person name="Nishiyama T."/>
            <person name="Hasebe M."/>
            <person name="Maruyama T."/>
            <person name="Minagawa J."/>
            <person name="Obokata J."/>
            <person name="Shigenobu S."/>
        </authorList>
    </citation>
    <scope>NUCLEOTIDE SEQUENCE [LARGE SCALE GENOMIC DNA]</scope>
</reference>
<dbReference type="PANTHER" id="PTHR11161:SF0">
    <property type="entry name" value="O-ACYLTRANSFERASE LIKE PROTEIN"/>
    <property type="match status" value="1"/>
</dbReference>
<dbReference type="AlphaFoldDB" id="A0AAV3ZX49"/>
<comment type="caution">
    <text evidence="3">The sequence shown here is derived from an EMBL/GenBank/DDBJ whole genome shotgun (WGS) entry which is preliminary data.</text>
</comment>
<keyword evidence="1" id="KW-1133">Transmembrane helix</keyword>
<dbReference type="EMBL" id="BLXT01002860">
    <property type="protein sequence ID" value="GFN98498.1"/>
    <property type="molecule type" value="Genomic_DNA"/>
</dbReference>
<feature type="domain" description="Nose resistant-to-fluoxetine protein N-terminal" evidence="2">
    <location>
        <begin position="124"/>
        <end position="245"/>
    </location>
</feature>
<dbReference type="InterPro" id="IPR006621">
    <property type="entry name" value="Nose-resist-to-fluoxetine_N"/>
</dbReference>
<accession>A0AAV3ZX49</accession>
<evidence type="ECO:0000313" key="4">
    <source>
        <dbReference type="Proteomes" id="UP000735302"/>
    </source>
</evidence>